<dbReference type="Proteomes" id="UP000199648">
    <property type="component" value="Unassembled WGS sequence"/>
</dbReference>
<dbReference type="RefSeq" id="WP_092993011.1">
    <property type="nucleotide sequence ID" value="NZ_FMWD01000002.1"/>
</dbReference>
<name>A0A1G5PVG6_9GAMM</name>
<dbReference type="GO" id="GO:0140359">
    <property type="term" value="F:ABC-type transporter activity"/>
    <property type="evidence" value="ECO:0007669"/>
    <property type="project" value="InterPro"/>
</dbReference>
<dbReference type="STRING" id="415747.SAMN03097708_00892"/>
<organism evidence="2 3">
    <name type="scientific">Thiohalomonas denitrificans</name>
    <dbReference type="NCBI Taxonomy" id="415747"/>
    <lineage>
        <taxon>Bacteria</taxon>
        <taxon>Pseudomonadati</taxon>
        <taxon>Pseudomonadota</taxon>
        <taxon>Gammaproteobacteria</taxon>
        <taxon>Thiohalomonadales</taxon>
        <taxon>Thiohalomonadaceae</taxon>
        <taxon>Thiohalomonas</taxon>
    </lineage>
</organism>
<feature type="transmembrane region" description="Helical" evidence="1">
    <location>
        <begin position="224"/>
        <end position="242"/>
    </location>
</feature>
<feature type="transmembrane region" description="Helical" evidence="1">
    <location>
        <begin position="142"/>
        <end position="166"/>
    </location>
</feature>
<keyword evidence="1" id="KW-0812">Transmembrane</keyword>
<sequence>MMVGHIAARELRSLFLSPLAWSVLAVVELILAYLFLSQVDEYARIQPRLAQMESAPGLTEVVAGPVFGIAAVVLLLVAPLLTMRLISEERRGGTLPLLLSAPVSMTEIVLGKYLGVMAFFMVMIGLIALMPLSLMLGGTLDFGLLAAQVLGLTLMLAAFAAAGLFMSTLTEQPTVAAVGSFGFLLLLWILDWAGGTGSDSLFTYLSLQRHHEALLRGIFDTSDLAYYLLFITTFLVLSIRRLDAERLQG</sequence>
<feature type="transmembrane region" description="Helical" evidence="1">
    <location>
        <begin position="173"/>
        <end position="190"/>
    </location>
</feature>
<proteinExistence type="predicted"/>
<feature type="transmembrane region" description="Helical" evidence="1">
    <location>
        <begin position="113"/>
        <end position="136"/>
    </location>
</feature>
<keyword evidence="1" id="KW-1133">Transmembrane helix</keyword>
<accession>A0A1G5PVG6</accession>
<feature type="transmembrane region" description="Helical" evidence="1">
    <location>
        <begin position="62"/>
        <end position="81"/>
    </location>
</feature>
<dbReference type="GO" id="GO:0005886">
    <property type="term" value="C:plasma membrane"/>
    <property type="evidence" value="ECO:0007669"/>
    <property type="project" value="UniProtKB-SubCell"/>
</dbReference>
<feature type="transmembrane region" description="Helical" evidence="1">
    <location>
        <begin position="12"/>
        <end position="36"/>
    </location>
</feature>
<evidence type="ECO:0000313" key="2">
    <source>
        <dbReference type="EMBL" id="SCZ53226.1"/>
    </source>
</evidence>
<dbReference type="AlphaFoldDB" id="A0A1G5PVG6"/>
<dbReference type="EMBL" id="FMWD01000002">
    <property type="protein sequence ID" value="SCZ53226.1"/>
    <property type="molecule type" value="Genomic_DNA"/>
</dbReference>
<keyword evidence="3" id="KW-1185">Reference proteome</keyword>
<dbReference type="OrthoDB" id="9794512at2"/>
<dbReference type="PANTHER" id="PTHR43471">
    <property type="entry name" value="ABC TRANSPORTER PERMEASE"/>
    <property type="match status" value="1"/>
</dbReference>
<evidence type="ECO:0000313" key="3">
    <source>
        <dbReference type="Proteomes" id="UP000199648"/>
    </source>
</evidence>
<gene>
    <name evidence="2" type="ORF">SAMN03097708_00892</name>
</gene>
<protein>
    <submittedName>
        <fullName evidence="2">ABC-2 type transport system permease protein</fullName>
    </submittedName>
</protein>
<evidence type="ECO:0000256" key="1">
    <source>
        <dbReference type="SAM" id="Phobius"/>
    </source>
</evidence>
<keyword evidence="1" id="KW-0472">Membrane</keyword>
<reference evidence="2 3" key="1">
    <citation type="submission" date="2016-10" db="EMBL/GenBank/DDBJ databases">
        <authorList>
            <person name="de Groot N.N."/>
        </authorList>
    </citation>
    <scope>NUCLEOTIDE SEQUENCE [LARGE SCALE GENOMIC DNA]</scope>
    <source>
        <strain evidence="2 3">HLD2</strain>
    </source>
</reference>
<dbReference type="Pfam" id="PF12679">
    <property type="entry name" value="ABC2_membrane_2"/>
    <property type="match status" value="1"/>
</dbReference>